<dbReference type="InterPro" id="IPR013766">
    <property type="entry name" value="Thioredoxin_domain"/>
</dbReference>
<proteinExistence type="predicted"/>
<dbReference type="Proteomes" id="UP000717364">
    <property type="component" value="Unassembled WGS sequence"/>
</dbReference>
<evidence type="ECO:0000313" key="3">
    <source>
        <dbReference type="EMBL" id="MBT9315127.1"/>
    </source>
</evidence>
<feature type="domain" description="Thioredoxin" evidence="2">
    <location>
        <begin position="37"/>
        <end position="166"/>
    </location>
</feature>
<dbReference type="Gene3D" id="3.40.30.10">
    <property type="entry name" value="Glutaredoxin"/>
    <property type="match status" value="1"/>
</dbReference>
<dbReference type="GO" id="GO:0016671">
    <property type="term" value="F:oxidoreductase activity, acting on a sulfur group of donors, disulfide as acceptor"/>
    <property type="evidence" value="ECO:0007669"/>
    <property type="project" value="TreeGrafter"/>
</dbReference>
<keyword evidence="1" id="KW-0812">Transmembrane</keyword>
<name>A0A947DDM3_9CYAN</name>
<gene>
    <name evidence="3" type="ORF">IXB50_06790</name>
</gene>
<dbReference type="SUPFAM" id="SSF52833">
    <property type="entry name" value="Thioredoxin-like"/>
    <property type="match status" value="1"/>
</dbReference>
<reference evidence="3" key="1">
    <citation type="submission" date="2020-11" db="EMBL/GenBank/DDBJ databases">
        <authorList>
            <person name="Konstantinou D."/>
            <person name="Gkelis S."/>
            <person name="Popin R."/>
            <person name="Fewer D."/>
            <person name="Sivonen K."/>
        </authorList>
    </citation>
    <scope>NUCLEOTIDE SEQUENCE</scope>
    <source>
        <strain evidence="3">TAU-MAC 1115</strain>
    </source>
</reference>
<dbReference type="InterPro" id="IPR044241">
    <property type="entry name" value="TxlA/HCF164"/>
</dbReference>
<feature type="transmembrane region" description="Helical" evidence="1">
    <location>
        <begin position="20"/>
        <end position="39"/>
    </location>
</feature>
<comment type="caution">
    <text evidence="3">The sequence shown here is derived from an EMBL/GenBank/DDBJ whole genome shotgun (WGS) entry which is preliminary data.</text>
</comment>
<organism evidence="3 4">
    <name type="scientific">Leptothoe spongobia TAU-MAC 1115</name>
    <dbReference type="NCBI Taxonomy" id="1967444"/>
    <lineage>
        <taxon>Bacteria</taxon>
        <taxon>Bacillati</taxon>
        <taxon>Cyanobacteriota</taxon>
        <taxon>Cyanophyceae</taxon>
        <taxon>Nodosilineales</taxon>
        <taxon>Cymatolegaceae</taxon>
        <taxon>Leptothoe</taxon>
        <taxon>Leptothoe spongobia</taxon>
    </lineage>
</organism>
<sequence>MVSSNPKDMASSSTSTSPLMKLAGVIIAVVAAVMVTLLITRPVETASSFTPLSGLMTLKTMAAESMSYGDAIASPQPTFIEFYADWCTTCQGMSTTIADLHQQYGDHINFVMLDIDDPQWAAQVADYGASGVPQFTLLDGYHSEVKTWVGKVPKPILANVFDQLLG</sequence>
<evidence type="ECO:0000256" key="1">
    <source>
        <dbReference type="SAM" id="Phobius"/>
    </source>
</evidence>
<dbReference type="PANTHER" id="PTHR47353">
    <property type="entry name" value="THIOREDOXIN-LIKE PROTEIN HCF164, CHLOROPLASTIC"/>
    <property type="match status" value="1"/>
</dbReference>
<dbReference type="PROSITE" id="PS00194">
    <property type="entry name" value="THIOREDOXIN_1"/>
    <property type="match status" value="1"/>
</dbReference>
<accession>A0A947DDM3</accession>
<dbReference type="InterPro" id="IPR036249">
    <property type="entry name" value="Thioredoxin-like_sf"/>
</dbReference>
<dbReference type="PROSITE" id="PS51352">
    <property type="entry name" value="THIOREDOXIN_2"/>
    <property type="match status" value="1"/>
</dbReference>
<dbReference type="PANTHER" id="PTHR47353:SF1">
    <property type="entry name" value="THIOREDOXIN-LIKE PROTEIN HCF164, CHLOROPLASTIC"/>
    <property type="match status" value="1"/>
</dbReference>
<keyword evidence="1" id="KW-1133">Transmembrane helix</keyword>
<dbReference type="Pfam" id="PF00085">
    <property type="entry name" value="Thioredoxin"/>
    <property type="match status" value="1"/>
</dbReference>
<evidence type="ECO:0000313" key="4">
    <source>
        <dbReference type="Proteomes" id="UP000717364"/>
    </source>
</evidence>
<keyword evidence="4" id="KW-1185">Reference proteome</keyword>
<reference evidence="3" key="2">
    <citation type="journal article" date="2021" name="Mar. Drugs">
        <title>Genome Reduction and Secondary Metabolism of the Marine Sponge-Associated Cyanobacterium Leptothoe.</title>
        <authorList>
            <person name="Konstantinou D."/>
            <person name="Popin R.V."/>
            <person name="Fewer D.P."/>
            <person name="Sivonen K."/>
            <person name="Gkelis S."/>
        </authorList>
    </citation>
    <scope>NUCLEOTIDE SEQUENCE</scope>
    <source>
        <strain evidence="3">TAU-MAC 1115</strain>
    </source>
</reference>
<dbReference type="EMBL" id="JADOES010000009">
    <property type="protein sequence ID" value="MBT9315127.1"/>
    <property type="molecule type" value="Genomic_DNA"/>
</dbReference>
<dbReference type="InterPro" id="IPR017937">
    <property type="entry name" value="Thioredoxin_CS"/>
</dbReference>
<protein>
    <submittedName>
        <fullName evidence="3">Thiol:disulfide interchange protein</fullName>
    </submittedName>
</protein>
<dbReference type="AlphaFoldDB" id="A0A947DDM3"/>
<evidence type="ECO:0000259" key="2">
    <source>
        <dbReference type="PROSITE" id="PS51352"/>
    </source>
</evidence>
<dbReference type="GO" id="GO:0010190">
    <property type="term" value="P:cytochrome b6f complex assembly"/>
    <property type="evidence" value="ECO:0007669"/>
    <property type="project" value="TreeGrafter"/>
</dbReference>
<dbReference type="RefSeq" id="WP_215608193.1">
    <property type="nucleotide sequence ID" value="NZ_JADOES010000009.1"/>
</dbReference>
<keyword evidence="1" id="KW-0472">Membrane</keyword>